<evidence type="ECO:0000313" key="4">
    <source>
        <dbReference type="Proteomes" id="UP000516046"/>
    </source>
</evidence>
<dbReference type="KEGG" id="caml:H6X83_05550"/>
<proteinExistence type="predicted"/>
<dbReference type="EMBL" id="CP060696">
    <property type="protein sequence ID" value="QNO19080.1"/>
    <property type="molecule type" value="Genomic_DNA"/>
</dbReference>
<dbReference type="SUPFAM" id="SSF55174">
    <property type="entry name" value="Alpha-L RNA-binding motif"/>
    <property type="match status" value="1"/>
</dbReference>
<keyword evidence="4" id="KW-1185">Reference proteome</keyword>
<evidence type="ECO:0000259" key="2">
    <source>
        <dbReference type="Pfam" id="PF17774"/>
    </source>
</evidence>
<dbReference type="PROSITE" id="PS50889">
    <property type="entry name" value="S4"/>
    <property type="match status" value="1"/>
</dbReference>
<evidence type="ECO:0000256" key="1">
    <source>
        <dbReference type="PROSITE-ProRule" id="PRU00182"/>
    </source>
</evidence>
<dbReference type="Proteomes" id="UP000516046">
    <property type="component" value="Chromosome"/>
</dbReference>
<organism evidence="3 4">
    <name type="scientific">Caproicibacterium amylolyticum</name>
    <dbReference type="NCBI Taxonomy" id="2766537"/>
    <lineage>
        <taxon>Bacteria</taxon>
        <taxon>Bacillati</taxon>
        <taxon>Bacillota</taxon>
        <taxon>Clostridia</taxon>
        <taxon>Eubacteriales</taxon>
        <taxon>Oscillospiraceae</taxon>
        <taxon>Caproicibacterium</taxon>
    </lineage>
</organism>
<dbReference type="CDD" id="cd00165">
    <property type="entry name" value="S4"/>
    <property type="match status" value="1"/>
</dbReference>
<sequence>MQTEDEILRAKLRDAVRLARSGSGAHFVGFLDEHEAAVAEAFVQAEHFADYMLWGGFPEAERVCFGAFPEWMEPAGDAFPIETVTVAFRSCDSLSHRDFLGALIGAGITREVLGDILPEDGRCVFFLRSEMADFLLSQITKIGRVGVKLQRGAALSLPQAHHYQPFSTVIASARLDCVAAACTGLSREKARVLLSSGAVQVDHVSVCDADFAVREGSLLSVRGKGRFRIDALSQPTKKGRLRLEGRKFI</sequence>
<dbReference type="InterPro" id="IPR012677">
    <property type="entry name" value="Nucleotide-bd_a/b_plait_sf"/>
</dbReference>
<dbReference type="AlphaFoldDB" id="A0A7G9WK68"/>
<reference evidence="3 4" key="1">
    <citation type="submission" date="2020-08" db="EMBL/GenBank/DDBJ databases">
        <authorList>
            <person name="Ren C."/>
            <person name="Gu Y."/>
            <person name="Xu Y."/>
        </authorList>
    </citation>
    <scope>NUCLEOTIDE SEQUENCE [LARGE SCALE GENOMIC DNA]</scope>
    <source>
        <strain evidence="3 4">LBM18003</strain>
    </source>
</reference>
<dbReference type="Gene3D" id="3.30.70.330">
    <property type="match status" value="1"/>
</dbReference>
<dbReference type="GO" id="GO:0003723">
    <property type="term" value="F:RNA binding"/>
    <property type="evidence" value="ECO:0007669"/>
    <property type="project" value="UniProtKB-KW"/>
</dbReference>
<dbReference type="Pfam" id="PF17774">
    <property type="entry name" value="YlmH_RBD"/>
    <property type="match status" value="1"/>
</dbReference>
<protein>
    <recommendedName>
        <fullName evidence="2">Ribosome-associated protein quality control protein P2 RNA-binding domain-containing protein</fullName>
    </recommendedName>
</protein>
<accession>A0A7G9WK68</accession>
<evidence type="ECO:0000313" key="3">
    <source>
        <dbReference type="EMBL" id="QNO19080.1"/>
    </source>
</evidence>
<dbReference type="Gene3D" id="3.10.290.10">
    <property type="entry name" value="RNA-binding S4 domain"/>
    <property type="match status" value="1"/>
</dbReference>
<dbReference type="InterPro" id="IPR040591">
    <property type="entry name" value="RqcP2_RBD"/>
</dbReference>
<feature type="domain" description="Ribosome-associated protein quality control protein P2 RNA-binding" evidence="2">
    <location>
        <begin position="79"/>
        <end position="151"/>
    </location>
</feature>
<dbReference type="InterPro" id="IPR036986">
    <property type="entry name" value="S4_RNA-bd_sf"/>
</dbReference>
<keyword evidence="1" id="KW-0694">RNA-binding</keyword>
<name>A0A7G9WK68_9FIRM</name>
<dbReference type="Gene3D" id="3.30.1370.160">
    <property type="match status" value="1"/>
</dbReference>
<dbReference type="RefSeq" id="WP_212508149.1">
    <property type="nucleotide sequence ID" value="NZ_CP060696.1"/>
</dbReference>
<gene>
    <name evidence="3" type="ORF">H6X83_05550</name>
</gene>